<dbReference type="PROSITE" id="PS00109">
    <property type="entry name" value="PROTEIN_KINASE_TYR"/>
    <property type="match status" value="1"/>
</dbReference>
<dbReference type="PANTHER" id="PTHR24343">
    <property type="entry name" value="SERINE/THREONINE KINASE"/>
    <property type="match status" value="1"/>
</dbReference>
<reference evidence="10 11" key="2">
    <citation type="submission" date="2013-02" db="EMBL/GenBank/DDBJ databases">
        <title>The Genome Sequence of Plasmodium falciparum Tanzania (2000708).</title>
        <authorList>
            <consortium name="The Broad Institute Genome Sequencing Platform"/>
            <consortium name="The Broad Institute Genome Sequencing Center for Infectious Disease"/>
            <person name="Neafsey D."/>
            <person name="Cheeseman I."/>
            <person name="Volkman S."/>
            <person name="Adams J."/>
            <person name="Walker B."/>
            <person name="Young S.K."/>
            <person name="Zeng Q."/>
            <person name="Gargeya S."/>
            <person name="Fitzgerald M."/>
            <person name="Haas B."/>
            <person name="Abouelleil A."/>
            <person name="Alvarado L."/>
            <person name="Arachchi H.M."/>
            <person name="Berlin A.M."/>
            <person name="Chapman S.B."/>
            <person name="Dewar J."/>
            <person name="Goldberg J."/>
            <person name="Griggs A."/>
            <person name="Gujja S."/>
            <person name="Hansen M."/>
            <person name="Howarth C."/>
            <person name="Imamovic A."/>
            <person name="Larimer J."/>
            <person name="McCowan C."/>
            <person name="Murphy C."/>
            <person name="Neiman D."/>
            <person name="Pearson M."/>
            <person name="Priest M."/>
            <person name="Roberts A."/>
            <person name="Saif S."/>
            <person name="Shea T."/>
            <person name="Sisk P."/>
            <person name="Sykes S."/>
            <person name="Wortman J."/>
            <person name="Nusbaum C."/>
            <person name="Birren B."/>
        </authorList>
    </citation>
    <scope>NUCLEOTIDE SEQUENCE [LARGE SCALE GENOMIC DNA]</scope>
    <source>
        <strain evidence="11">Tanzania (2000708)</strain>
    </source>
</reference>
<dbReference type="InterPro" id="IPR000719">
    <property type="entry name" value="Prot_kinase_dom"/>
</dbReference>
<reference evidence="10 11" key="1">
    <citation type="submission" date="2013-02" db="EMBL/GenBank/DDBJ databases">
        <title>The Genome Annotation of Plasmodium falciparum Tanzania (2000708).</title>
        <authorList>
            <consortium name="The Broad Institute Genome Sequencing Platform"/>
            <consortium name="The Broad Institute Genome Sequencing Center for Infectious Disease"/>
            <person name="Neafsey D."/>
            <person name="Hoffman S."/>
            <person name="Volkman S."/>
            <person name="Rosenthal P."/>
            <person name="Walker B."/>
            <person name="Young S.K."/>
            <person name="Zeng Q."/>
            <person name="Gargeya S."/>
            <person name="Fitzgerald M."/>
            <person name="Haas B."/>
            <person name="Abouelleil A."/>
            <person name="Allen A.W."/>
            <person name="Alvarado L."/>
            <person name="Arachchi H.M."/>
            <person name="Berlin A.M."/>
            <person name="Chapman S.B."/>
            <person name="Gainer-Dewar J."/>
            <person name="Goldberg J."/>
            <person name="Griggs A."/>
            <person name="Gujja S."/>
            <person name="Hansen M."/>
            <person name="Howarth C."/>
            <person name="Imamovic A."/>
            <person name="Ireland A."/>
            <person name="Larimer J."/>
            <person name="McCowan C."/>
            <person name="Murphy C."/>
            <person name="Pearson M."/>
            <person name="Poon T.W."/>
            <person name="Priest M."/>
            <person name="Roberts A."/>
            <person name="Saif S."/>
            <person name="Shea T."/>
            <person name="Sisk P."/>
            <person name="Sykes S."/>
            <person name="Wortman J."/>
            <person name="Nusbaum C."/>
            <person name="Birren B."/>
        </authorList>
    </citation>
    <scope>NUCLEOTIDE SEQUENCE [LARGE SCALE GENOMIC DNA]</scope>
    <source>
        <strain evidence="11">Tanzania (2000708)</strain>
    </source>
</reference>
<dbReference type="AlphaFoldDB" id="A0A024WDA2"/>
<dbReference type="SUPFAM" id="SSF56112">
    <property type="entry name" value="Protein kinase-like (PK-like)"/>
    <property type="match status" value="1"/>
</dbReference>
<comment type="catalytic activity">
    <reaction evidence="8">
        <text>L-seryl-[protein] + ATP = O-phospho-L-seryl-[protein] + ADP + H(+)</text>
        <dbReference type="Rhea" id="RHEA:17989"/>
        <dbReference type="Rhea" id="RHEA-COMP:9863"/>
        <dbReference type="Rhea" id="RHEA-COMP:11604"/>
        <dbReference type="ChEBI" id="CHEBI:15378"/>
        <dbReference type="ChEBI" id="CHEBI:29999"/>
        <dbReference type="ChEBI" id="CHEBI:30616"/>
        <dbReference type="ChEBI" id="CHEBI:83421"/>
        <dbReference type="ChEBI" id="CHEBI:456216"/>
        <dbReference type="EC" id="2.7.11.1"/>
    </reaction>
</comment>
<evidence type="ECO:0000256" key="3">
    <source>
        <dbReference type="ARBA" id="ARBA00022679"/>
    </source>
</evidence>
<evidence type="ECO:0000256" key="1">
    <source>
        <dbReference type="ARBA" id="ARBA00012513"/>
    </source>
</evidence>
<feature type="domain" description="Protein kinase" evidence="9">
    <location>
        <begin position="1"/>
        <end position="246"/>
    </location>
</feature>
<dbReference type="EMBL" id="KI926311">
    <property type="protein sequence ID" value="ETW38355.1"/>
    <property type="molecule type" value="Genomic_DNA"/>
</dbReference>
<dbReference type="InterPro" id="IPR011009">
    <property type="entry name" value="Kinase-like_dom_sf"/>
</dbReference>
<dbReference type="EC" id="2.7.11.1" evidence="1"/>
<evidence type="ECO:0000256" key="8">
    <source>
        <dbReference type="ARBA" id="ARBA00048679"/>
    </source>
</evidence>
<dbReference type="Pfam" id="PF00069">
    <property type="entry name" value="Pkinase"/>
    <property type="match status" value="1"/>
</dbReference>
<gene>
    <name evidence="10" type="ORF">PFTANZ_00973</name>
</gene>
<dbReference type="GO" id="GO:0004674">
    <property type="term" value="F:protein serine/threonine kinase activity"/>
    <property type="evidence" value="ECO:0007669"/>
    <property type="project" value="UniProtKB-KW"/>
</dbReference>
<keyword evidence="3" id="KW-0808">Transferase</keyword>
<dbReference type="Proteomes" id="UP000030708">
    <property type="component" value="Unassembled WGS sequence"/>
</dbReference>
<dbReference type="PROSITE" id="PS50011">
    <property type="entry name" value="PROTEIN_KINASE_DOM"/>
    <property type="match status" value="1"/>
</dbReference>
<keyword evidence="4" id="KW-0547">Nucleotide-binding</keyword>
<evidence type="ECO:0000256" key="6">
    <source>
        <dbReference type="ARBA" id="ARBA00022840"/>
    </source>
</evidence>
<name>A0A024WDA2_PLAFA</name>
<sequence length="250" mass="29879">MLTEQLNKNKDGYVVLVTELFGEDLFQYINKRNENEDTRVRDEDKKIIMFEFLKLLIKLHNAGLVHLDISPENILIENNGELRLCDLAKCAPMYTHNLRHIKGNGNDLYSFQSCQPCVGKIPCIPKECWDIIREHIKLKIDNPFEHLSTITDQEERKKYYFDVHCVDKYMLGIFYIWIWNLNYIWKRADPPNDRTFNNFLKYNLNINVFQLAQQWPKGLKDIINKLLSLESRMKTDLNELTEHPWWINED</sequence>
<keyword evidence="6" id="KW-0067">ATP-binding</keyword>
<proteinExistence type="predicted"/>
<organism evidence="10 11">
    <name type="scientific">Plasmodium falciparum Tanzania</name>
    <name type="common">2000708</name>
    <dbReference type="NCBI Taxonomy" id="1036725"/>
    <lineage>
        <taxon>Eukaryota</taxon>
        <taxon>Sar</taxon>
        <taxon>Alveolata</taxon>
        <taxon>Apicomplexa</taxon>
        <taxon>Aconoidasida</taxon>
        <taxon>Haemosporida</taxon>
        <taxon>Plasmodiidae</taxon>
        <taxon>Plasmodium</taxon>
        <taxon>Plasmodium (Laverania)</taxon>
    </lineage>
</organism>
<keyword evidence="2" id="KW-0723">Serine/threonine-protein kinase</keyword>
<dbReference type="InterPro" id="IPR008266">
    <property type="entry name" value="Tyr_kinase_AS"/>
</dbReference>
<dbReference type="Gene3D" id="1.10.510.10">
    <property type="entry name" value="Transferase(Phosphotransferase) domain 1"/>
    <property type="match status" value="1"/>
</dbReference>
<keyword evidence="5" id="KW-0418">Kinase</keyword>
<dbReference type="GO" id="GO:0005524">
    <property type="term" value="F:ATP binding"/>
    <property type="evidence" value="ECO:0007669"/>
    <property type="project" value="UniProtKB-KW"/>
</dbReference>
<evidence type="ECO:0000313" key="11">
    <source>
        <dbReference type="Proteomes" id="UP000030708"/>
    </source>
</evidence>
<evidence type="ECO:0000256" key="4">
    <source>
        <dbReference type="ARBA" id="ARBA00022741"/>
    </source>
</evidence>
<evidence type="ECO:0000313" key="10">
    <source>
        <dbReference type="EMBL" id="ETW38355.1"/>
    </source>
</evidence>
<dbReference type="OrthoDB" id="409330at2759"/>
<dbReference type="FunFam" id="1.10.510.10:FF:000505">
    <property type="entry name" value="Serine/threonine protein kinase"/>
    <property type="match status" value="1"/>
</dbReference>
<evidence type="ECO:0000256" key="7">
    <source>
        <dbReference type="ARBA" id="ARBA00047899"/>
    </source>
</evidence>
<evidence type="ECO:0000256" key="5">
    <source>
        <dbReference type="ARBA" id="ARBA00022777"/>
    </source>
</evidence>
<accession>A0A024WDA2</accession>
<protein>
    <recommendedName>
        <fullName evidence="1">non-specific serine/threonine protein kinase</fullName>
        <ecNumber evidence="1">2.7.11.1</ecNumber>
    </recommendedName>
</protein>
<evidence type="ECO:0000256" key="2">
    <source>
        <dbReference type="ARBA" id="ARBA00022527"/>
    </source>
</evidence>
<dbReference type="PANTHER" id="PTHR24343:SF466">
    <property type="entry name" value="AMP-ACTIVATED PROTEIN KINASE ALPHA SUBUNIT, ISOFORM A"/>
    <property type="match status" value="1"/>
</dbReference>
<comment type="catalytic activity">
    <reaction evidence="7">
        <text>L-threonyl-[protein] + ATP = O-phospho-L-threonyl-[protein] + ADP + H(+)</text>
        <dbReference type="Rhea" id="RHEA:46608"/>
        <dbReference type="Rhea" id="RHEA-COMP:11060"/>
        <dbReference type="Rhea" id="RHEA-COMP:11605"/>
        <dbReference type="ChEBI" id="CHEBI:15378"/>
        <dbReference type="ChEBI" id="CHEBI:30013"/>
        <dbReference type="ChEBI" id="CHEBI:30616"/>
        <dbReference type="ChEBI" id="CHEBI:61977"/>
        <dbReference type="ChEBI" id="CHEBI:456216"/>
        <dbReference type="EC" id="2.7.11.1"/>
    </reaction>
</comment>
<evidence type="ECO:0000259" key="9">
    <source>
        <dbReference type="PROSITE" id="PS50011"/>
    </source>
</evidence>